<dbReference type="EMBL" id="CP120576">
    <property type="protein sequence ID" value="WEY83956.1"/>
    <property type="molecule type" value="Genomic_DNA"/>
</dbReference>
<dbReference type="CDD" id="cd04643">
    <property type="entry name" value="CBS_pair_bac"/>
    <property type="match status" value="1"/>
</dbReference>
<evidence type="ECO:0000313" key="2">
    <source>
        <dbReference type="EMBL" id="KIU12405.1"/>
    </source>
</evidence>
<dbReference type="InterPro" id="IPR051257">
    <property type="entry name" value="Diverse_CBS-Domain"/>
</dbReference>
<dbReference type="AlphaFoldDB" id="A0A0D1KUC2"/>
<dbReference type="NCBIfam" id="NF041630">
    <property type="entry name" value="CBS_CbpB"/>
    <property type="match status" value="1"/>
</dbReference>
<dbReference type="Gene3D" id="3.10.580.10">
    <property type="entry name" value="CBS-domain"/>
    <property type="match status" value="1"/>
</dbReference>
<evidence type="ECO:0000313" key="3">
    <source>
        <dbReference type="EMBL" id="WEY83956.1"/>
    </source>
</evidence>
<dbReference type="PANTHER" id="PTHR43080:SF30">
    <property type="entry name" value="CYCLIC DI-AMP RECEPTOR B"/>
    <property type="match status" value="1"/>
</dbReference>
<dbReference type="PATRIC" id="fig|1423.173.peg.1287"/>
<dbReference type="SUPFAM" id="SSF54631">
    <property type="entry name" value="CBS-domain pair"/>
    <property type="match status" value="1"/>
</dbReference>
<gene>
    <name evidence="3" type="primary">ykuL</name>
    <name evidence="3" type="ORF">P5633_16605</name>
    <name evidence="2" type="ORF">SC09_Contig19orf00874</name>
</gene>
<keyword evidence="1" id="KW-0129">CBS domain</keyword>
<dbReference type="InterPro" id="IPR048125">
    <property type="entry name" value="CBS_CbpB"/>
</dbReference>
<name>A0A0D1KUC2_BACIU</name>
<organism evidence="2 4">
    <name type="scientific">Bacillus subtilis</name>
    <dbReference type="NCBI Taxonomy" id="1423"/>
    <lineage>
        <taxon>Bacteria</taxon>
        <taxon>Bacillati</taxon>
        <taxon>Bacillota</taxon>
        <taxon>Bacilli</taxon>
        <taxon>Bacillales</taxon>
        <taxon>Bacillaceae</taxon>
        <taxon>Bacillus</taxon>
    </lineage>
</organism>
<reference evidence="3" key="2">
    <citation type="submission" date="2023-03" db="EMBL/GenBank/DDBJ databases">
        <title>Complete genome sequences of 52 Bacillus and Priestia strains isolated from West-African fermentations and 26 reference strains from the DSMZ collection.</title>
        <authorList>
            <person name="Wiedenbein E.S."/>
            <person name="Canoy T.S."/>
            <person name="Hui Y."/>
            <person name="Parkouda C."/>
            <person name="Dawende C."/>
            <person name="Ametefe E."/>
            <person name="Jespersen L."/>
            <person name="Nielsen D.S."/>
        </authorList>
    </citation>
    <scope>NUCLEOTIDE SEQUENCE</scope>
    <source>
        <strain evidence="3">PRO56</strain>
    </source>
</reference>
<protein>
    <submittedName>
        <fullName evidence="3">CBS domain-containing protein</fullName>
    </submittedName>
</protein>
<dbReference type="EMBL" id="JXBC01000002">
    <property type="protein sequence ID" value="KIU12405.1"/>
    <property type="molecule type" value="Genomic_DNA"/>
</dbReference>
<dbReference type="PANTHER" id="PTHR43080">
    <property type="entry name" value="CBS DOMAIN-CONTAINING PROTEIN CBSX3, MITOCHONDRIAL"/>
    <property type="match status" value="1"/>
</dbReference>
<proteinExistence type="predicted"/>
<sequence>MISLQSDQLLEATVGQFMIEADKVAHVQVGNNLEHALLVLTKTGYTAIPVLDPSYRLHGLIGTNMIMNSIFGLERIEFEKLDQITVEEVMLTDIPRLHIDDPIMKGFGMVINNGFVFVENDEQVFEGIFTRRVVLKELNKHIRSLNK</sequence>
<reference evidence="2 4" key="1">
    <citation type="submission" date="2014-12" db="EMBL/GenBank/DDBJ databases">
        <title>Comparative genome analysis of Bacillus coagulans HM-08, Clostridium butyricum HM-68, Bacillus subtilis HM-66 and Bacillus licheniformis BL-09.</title>
        <authorList>
            <person name="Zhang H."/>
        </authorList>
    </citation>
    <scope>NUCLEOTIDE SEQUENCE [LARGE SCALE GENOMIC DNA]</scope>
    <source>
        <strain evidence="2 4">HM-66</strain>
    </source>
</reference>
<dbReference type="InterPro" id="IPR046342">
    <property type="entry name" value="CBS_dom_sf"/>
</dbReference>
<dbReference type="STRING" id="483913.AN935_07380"/>
<dbReference type="Proteomes" id="UP001214898">
    <property type="component" value="Chromosome"/>
</dbReference>
<dbReference type="Proteomes" id="UP000032247">
    <property type="component" value="Unassembled WGS sequence"/>
</dbReference>
<evidence type="ECO:0000313" key="4">
    <source>
        <dbReference type="Proteomes" id="UP000032247"/>
    </source>
</evidence>
<evidence type="ECO:0000256" key="1">
    <source>
        <dbReference type="ARBA" id="ARBA00023122"/>
    </source>
</evidence>
<accession>A0A0D1KUC2</accession>